<keyword evidence="2" id="KW-0547">Nucleotide-binding</keyword>
<evidence type="ECO:0000256" key="3">
    <source>
        <dbReference type="ARBA" id="ARBA00022821"/>
    </source>
</evidence>
<feature type="domain" description="Disease resistance N-terminal" evidence="4">
    <location>
        <begin position="11"/>
        <end position="91"/>
    </location>
</feature>
<evidence type="ECO:0000259" key="4">
    <source>
        <dbReference type="Pfam" id="PF18052"/>
    </source>
</evidence>
<evidence type="ECO:0000256" key="2">
    <source>
        <dbReference type="ARBA" id="ARBA00022741"/>
    </source>
</evidence>
<name>A0ABM3RTA8_SPIOL</name>
<dbReference type="InterPro" id="IPR041118">
    <property type="entry name" value="Rx_N"/>
</dbReference>
<gene>
    <name evidence="6" type="primary">LOC110786636</name>
</gene>
<sequence>MAELGISIAAKLIEVIGSDVIKEICDMWGYKSQLESLNNTVFTIKNVLLDADSKRELSYEARGYIQELKAIVYDADDLFDEIFTLAELKQLRPLTKRDKLFCLSGVICVYERLSRAPD</sequence>
<reference evidence="6" key="2">
    <citation type="submission" date="2025-08" db="UniProtKB">
        <authorList>
            <consortium name="RefSeq"/>
        </authorList>
    </citation>
    <scope>IDENTIFICATION</scope>
    <source>
        <tissue evidence="6">Leaf</tissue>
    </source>
</reference>
<keyword evidence="1" id="KW-0677">Repeat</keyword>
<evidence type="ECO:0000313" key="6">
    <source>
        <dbReference type="RefSeq" id="XP_056698862.1"/>
    </source>
</evidence>
<keyword evidence="3" id="KW-0611">Plant defense</keyword>
<dbReference type="RefSeq" id="XP_056698862.1">
    <property type="nucleotide sequence ID" value="XM_056842884.1"/>
</dbReference>
<organism evidence="5 6">
    <name type="scientific">Spinacia oleracea</name>
    <name type="common">Spinach</name>
    <dbReference type="NCBI Taxonomy" id="3562"/>
    <lineage>
        <taxon>Eukaryota</taxon>
        <taxon>Viridiplantae</taxon>
        <taxon>Streptophyta</taxon>
        <taxon>Embryophyta</taxon>
        <taxon>Tracheophyta</taxon>
        <taxon>Spermatophyta</taxon>
        <taxon>Magnoliopsida</taxon>
        <taxon>eudicotyledons</taxon>
        <taxon>Gunneridae</taxon>
        <taxon>Pentapetalae</taxon>
        <taxon>Caryophyllales</taxon>
        <taxon>Chenopodiaceae</taxon>
        <taxon>Chenopodioideae</taxon>
        <taxon>Anserineae</taxon>
        <taxon>Spinacia</taxon>
    </lineage>
</organism>
<dbReference type="Pfam" id="PF18052">
    <property type="entry name" value="Rx_N"/>
    <property type="match status" value="1"/>
</dbReference>
<keyword evidence="5" id="KW-1185">Reference proteome</keyword>
<evidence type="ECO:0000313" key="5">
    <source>
        <dbReference type="Proteomes" id="UP000813463"/>
    </source>
</evidence>
<dbReference type="Gene3D" id="1.20.5.4130">
    <property type="match status" value="1"/>
</dbReference>
<evidence type="ECO:0000256" key="1">
    <source>
        <dbReference type="ARBA" id="ARBA00022737"/>
    </source>
</evidence>
<protein>
    <submittedName>
        <fullName evidence="6">Probable disease resistance protein RXW24L isoform X2</fullName>
    </submittedName>
</protein>
<dbReference type="Proteomes" id="UP000813463">
    <property type="component" value="Chromosome 4"/>
</dbReference>
<dbReference type="GeneID" id="110786636"/>
<accession>A0ABM3RTA8</accession>
<reference evidence="5" key="1">
    <citation type="journal article" date="2021" name="Nat. Commun.">
        <title>Genomic analyses provide insights into spinach domestication and the genetic basis of agronomic traits.</title>
        <authorList>
            <person name="Cai X."/>
            <person name="Sun X."/>
            <person name="Xu C."/>
            <person name="Sun H."/>
            <person name="Wang X."/>
            <person name="Ge C."/>
            <person name="Zhang Z."/>
            <person name="Wang Q."/>
            <person name="Fei Z."/>
            <person name="Jiao C."/>
            <person name="Wang Q."/>
        </authorList>
    </citation>
    <scope>NUCLEOTIDE SEQUENCE [LARGE SCALE GENOMIC DNA]</scope>
    <source>
        <strain evidence="5">cv. Varoflay</strain>
    </source>
</reference>
<proteinExistence type="predicted"/>